<dbReference type="RefSeq" id="WP_187563361.1">
    <property type="nucleotide sequence ID" value="NZ_JACGWS010000010.1"/>
</dbReference>
<comment type="caution">
    <text evidence="1">The sequence shown here is derived from an EMBL/GenBank/DDBJ whole genome shotgun (WGS) entry which is preliminary data.</text>
</comment>
<sequence length="67" mass="6947">MKKKEIKSLSLNKRSISTLQQDSVVGGATIGTLCALISNVFACPSETCISTAQTGGVVQPTCANCDQ</sequence>
<proteinExistence type="predicted"/>
<dbReference type="EMBL" id="JACGWS010000010">
    <property type="protein sequence ID" value="MBC8756322.1"/>
    <property type="molecule type" value="Genomic_DNA"/>
</dbReference>
<dbReference type="Proteomes" id="UP000619238">
    <property type="component" value="Unassembled WGS sequence"/>
</dbReference>
<organism evidence="1 2">
    <name type="scientific">Kordia aestuariivivens</name>
    <dbReference type="NCBI Taxonomy" id="2759037"/>
    <lineage>
        <taxon>Bacteria</taxon>
        <taxon>Pseudomonadati</taxon>
        <taxon>Bacteroidota</taxon>
        <taxon>Flavobacteriia</taxon>
        <taxon>Flavobacteriales</taxon>
        <taxon>Flavobacteriaceae</taxon>
        <taxon>Kordia</taxon>
    </lineage>
</organism>
<evidence type="ECO:0000313" key="1">
    <source>
        <dbReference type="EMBL" id="MBC8756322.1"/>
    </source>
</evidence>
<keyword evidence="2" id="KW-1185">Reference proteome</keyword>
<accession>A0ABR7QCS4</accession>
<evidence type="ECO:0008006" key="3">
    <source>
        <dbReference type="Google" id="ProtNLM"/>
    </source>
</evidence>
<evidence type="ECO:0000313" key="2">
    <source>
        <dbReference type="Proteomes" id="UP000619238"/>
    </source>
</evidence>
<protein>
    <recommendedName>
        <fullName evidence="3">Class I lanthipeptide</fullName>
    </recommendedName>
</protein>
<reference evidence="1 2" key="1">
    <citation type="submission" date="2020-07" db="EMBL/GenBank/DDBJ databases">
        <title>Description of Kordia aestuariivivens sp. nov., isolated from a tidal flat.</title>
        <authorList>
            <person name="Park S."/>
            <person name="Yoon J.-H."/>
        </authorList>
    </citation>
    <scope>NUCLEOTIDE SEQUENCE [LARGE SCALE GENOMIC DNA]</scope>
    <source>
        <strain evidence="1 2">YSTF-M3</strain>
    </source>
</reference>
<gene>
    <name evidence="1" type="ORF">H2O64_16730</name>
</gene>
<name>A0ABR7QCS4_9FLAO</name>